<proteinExistence type="inferred from homology"/>
<dbReference type="InterPro" id="IPR001128">
    <property type="entry name" value="Cyt_P450"/>
</dbReference>
<dbReference type="SUPFAM" id="SSF48264">
    <property type="entry name" value="Cytochrome P450"/>
    <property type="match status" value="1"/>
</dbReference>
<evidence type="ECO:0000256" key="7">
    <source>
        <dbReference type="ARBA" id="ARBA00023002"/>
    </source>
</evidence>
<dbReference type="GO" id="GO:0005506">
    <property type="term" value="F:iron ion binding"/>
    <property type="evidence" value="ECO:0007669"/>
    <property type="project" value="InterPro"/>
</dbReference>
<name>A0A835I6C7_9MAGN</name>
<evidence type="ECO:0000256" key="10">
    <source>
        <dbReference type="ARBA" id="ARBA00023136"/>
    </source>
</evidence>
<comment type="similarity">
    <text evidence="2">Belongs to the cytochrome P450 family.</text>
</comment>
<keyword evidence="9" id="KW-0503">Monooxygenase</keyword>
<evidence type="ECO:0000256" key="2">
    <source>
        <dbReference type="ARBA" id="ARBA00010617"/>
    </source>
</evidence>
<dbReference type="InterPro" id="IPR050665">
    <property type="entry name" value="Cytochrome_P450_Monooxygen"/>
</dbReference>
<evidence type="ECO:0000256" key="1">
    <source>
        <dbReference type="ARBA" id="ARBA00004370"/>
    </source>
</evidence>
<protein>
    <recommendedName>
        <fullName evidence="13">Cytochrome P450</fullName>
    </recommendedName>
</protein>
<keyword evidence="8" id="KW-0408">Iron</keyword>
<dbReference type="EMBL" id="JADFTS010000004">
    <property type="protein sequence ID" value="KAF9610048.1"/>
    <property type="molecule type" value="Genomic_DNA"/>
</dbReference>
<dbReference type="PANTHER" id="PTHR24282:SF255">
    <property type="entry name" value="CYTOCHROME P450 72A11-RELATED"/>
    <property type="match status" value="1"/>
</dbReference>
<dbReference type="InterPro" id="IPR002401">
    <property type="entry name" value="Cyt_P450_E_grp-I"/>
</dbReference>
<evidence type="ECO:0000256" key="9">
    <source>
        <dbReference type="ARBA" id="ARBA00023033"/>
    </source>
</evidence>
<keyword evidence="7" id="KW-0560">Oxidoreductase</keyword>
<keyword evidence="4" id="KW-0812">Transmembrane</keyword>
<dbReference type="OrthoDB" id="1470350at2759"/>
<dbReference type="AlphaFoldDB" id="A0A835I6C7"/>
<keyword evidence="12" id="KW-1185">Reference proteome</keyword>
<dbReference type="InterPro" id="IPR036396">
    <property type="entry name" value="Cyt_P450_sf"/>
</dbReference>
<evidence type="ECO:0000256" key="8">
    <source>
        <dbReference type="ARBA" id="ARBA00023004"/>
    </source>
</evidence>
<evidence type="ECO:0000256" key="3">
    <source>
        <dbReference type="ARBA" id="ARBA00022617"/>
    </source>
</evidence>
<accession>A0A835I6C7</accession>
<keyword evidence="6" id="KW-1133">Transmembrane helix</keyword>
<dbReference type="GO" id="GO:0044550">
    <property type="term" value="P:secondary metabolite biosynthetic process"/>
    <property type="evidence" value="ECO:0007669"/>
    <property type="project" value="UniProtKB-ARBA"/>
</dbReference>
<reference evidence="11 12" key="1">
    <citation type="submission" date="2020-10" db="EMBL/GenBank/DDBJ databases">
        <title>The Coptis chinensis genome and diversification of protoberbering-type alkaloids.</title>
        <authorList>
            <person name="Wang B."/>
            <person name="Shu S."/>
            <person name="Song C."/>
            <person name="Liu Y."/>
        </authorList>
    </citation>
    <scope>NUCLEOTIDE SEQUENCE [LARGE SCALE GENOMIC DNA]</scope>
    <source>
        <strain evidence="11">HL-2020</strain>
        <tissue evidence="11">Leaf</tissue>
    </source>
</reference>
<gene>
    <name evidence="11" type="ORF">IFM89_019776</name>
</gene>
<dbReference type="PRINTS" id="PR00463">
    <property type="entry name" value="EP450I"/>
</dbReference>
<dbReference type="Gene3D" id="1.10.630.10">
    <property type="entry name" value="Cytochrome P450"/>
    <property type="match status" value="1"/>
</dbReference>
<dbReference type="GO" id="GO:0020037">
    <property type="term" value="F:heme binding"/>
    <property type="evidence" value="ECO:0007669"/>
    <property type="project" value="InterPro"/>
</dbReference>
<evidence type="ECO:0008006" key="13">
    <source>
        <dbReference type="Google" id="ProtNLM"/>
    </source>
</evidence>
<evidence type="ECO:0000256" key="5">
    <source>
        <dbReference type="ARBA" id="ARBA00022723"/>
    </source>
</evidence>
<evidence type="ECO:0000313" key="12">
    <source>
        <dbReference type="Proteomes" id="UP000631114"/>
    </source>
</evidence>
<evidence type="ECO:0000256" key="6">
    <source>
        <dbReference type="ARBA" id="ARBA00022989"/>
    </source>
</evidence>
<dbReference type="GO" id="GO:0016705">
    <property type="term" value="F:oxidoreductase activity, acting on paired donors, with incorporation or reduction of molecular oxygen"/>
    <property type="evidence" value="ECO:0007669"/>
    <property type="project" value="InterPro"/>
</dbReference>
<dbReference type="Pfam" id="PF00067">
    <property type="entry name" value="p450"/>
    <property type="match status" value="1"/>
</dbReference>
<sequence length="332" mass="38462">MKMEKYLREQGIRGPPYRLMVSMKKARSKPMELSHCVTPRILPHIHQWTESYGKSFVSWYGPTPRVNVMDPELIKDILSNKFGHFSKIKSTPLGKLLAEGVVNYEGEKWVKHRRIINPAFHLEKLKVGLYPISIQSLLMMPAFHTSSIELVSRWQKLVSEESCELDVWPDLQNLTADVISRTAFGSSYEEGRRIFQLQTEQAELVIQATRSVYIPGFRFLPTKRNKRMKEIYREVKALLREMIKKREKAMKLGEASNDDLLGILMESNNKEIENGGNAKSFGMSIDEVIEECKLFYFAGQETTSNLLVWTMVVLSMHLEWQDKAKEEVLQVF</sequence>
<evidence type="ECO:0000313" key="11">
    <source>
        <dbReference type="EMBL" id="KAF9610048.1"/>
    </source>
</evidence>
<organism evidence="11 12">
    <name type="scientific">Coptis chinensis</name>
    <dbReference type="NCBI Taxonomy" id="261450"/>
    <lineage>
        <taxon>Eukaryota</taxon>
        <taxon>Viridiplantae</taxon>
        <taxon>Streptophyta</taxon>
        <taxon>Embryophyta</taxon>
        <taxon>Tracheophyta</taxon>
        <taxon>Spermatophyta</taxon>
        <taxon>Magnoliopsida</taxon>
        <taxon>Ranunculales</taxon>
        <taxon>Ranunculaceae</taxon>
        <taxon>Coptidoideae</taxon>
        <taxon>Coptis</taxon>
    </lineage>
</organism>
<evidence type="ECO:0000256" key="4">
    <source>
        <dbReference type="ARBA" id="ARBA00022692"/>
    </source>
</evidence>
<comment type="caution">
    <text evidence="11">The sequence shown here is derived from an EMBL/GenBank/DDBJ whole genome shotgun (WGS) entry which is preliminary data.</text>
</comment>
<comment type="subcellular location">
    <subcellularLocation>
        <location evidence="1">Membrane</location>
    </subcellularLocation>
</comment>
<dbReference type="GO" id="GO:0016020">
    <property type="term" value="C:membrane"/>
    <property type="evidence" value="ECO:0007669"/>
    <property type="project" value="UniProtKB-SubCell"/>
</dbReference>
<keyword evidence="5" id="KW-0479">Metal-binding</keyword>
<dbReference type="GO" id="GO:0004497">
    <property type="term" value="F:monooxygenase activity"/>
    <property type="evidence" value="ECO:0007669"/>
    <property type="project" value="UniProtKB-KW"/>
</dbReference>
<keyword evidence="3" id="KW-0349">Heme</keyword>
<keyword evidence="10" id="KW-0472">Membrane</keyword>
<dbReference type="PANTHER" id="PTHR24282">
    <property type="entry name" value="CYTOCHROME P450 FAMILY MEMBER"/>
    <property type="match status" value="1"/>
</dbReference>
<dbReference type="Proteomes" id="UP000631114">
    <property type="component" value="Unassembled WGS sequence"/>
</dbReference>